<proteinExistence type="predicted"/>
<reference evidence="3" key="1">
    <citation type="journal article" date="2019" name="Int. J. Syst. Evol. Microbiol.">
        <title>The Global Catalogue of Microorganisms (GCM) 10K type strain sequencing project: providing services to taxonomists for standard genome sequencing and annotation.</title>
        <authorList>
            <consortium name="The Broad Institute Genomics Platform"/>
            <consortium name="The Broad Institute Genome Sequencing Center for Infectious Disease"/>
            <person name="Wu L."/>
            <person name="Ma J."/>
        </authorList>
    </citation>
    <scope>NUCLEOTIDE SEQUENCE [LARGE SCALE GENOMIC DNA]</scope>
    <source>
        <strain evidence="3">JCM 18302</strain>
    </source>
</reference>
<feature type="region of interest" description="Disordered" evidence="1">
    <location>
        <begin position="1"/>
        <end position="52"/>
    </location>
</feature>
<dbReference type="EMBL" id="BAABJO010000008">
    <property type="protein sequence ID" value="GAA5119136.1"/>
    <property type="molecule type" value="Genomic_DNA"/>
</dbReference>
<evidence type="ECO:0000313" key="3">
    <source>
        <dbReference type="Proteomes" id="UP001500804"/>
    </source>
</evidence>
<protein>
    <recommendedName>
        <fullName evidence="4">DDE family transposase</fullName>
    </recommendedName>
</protein>
<organism evidence="2 3">
    <name type="scientific">Pseudonocardia adelaidensis</name>
    <dbReference type="NCBI Taxonomy" id="648754"/>
    <lineage>
        <taxon>Bacteria</taxon>
        <taxon>Bacillati</taxon>
        <taxon>Actinomycetota</taxon>
        <taxon>Actinomycetes</taxon>
        <taxon>Pseudonocardiales</taxon>
        <taxon>Pseudonocardiaceae</taxon>
        <taxon>Pseudonocardia</taxon>
    </lineage>
</organism>
<accession>A0ABP9NKA6</accession>
<evidence type="ECO:0008006" key="4">
    <source>
        <dbReference type="Google" id="ProtNLM"/>
    </source>
</evidence>
<gene>
    <name evidence="2" type="ORF">GCM10023320_24330</name>
</gene>
<dbReference type="RefSeq" id="WP_425570527.1">
    <property type="nucleotide sequence ID" value="NZ_BAABJO010000008.1"/>
</dbReference>
<sequence length="112" mass="12518">MANAAVGPQRTRRDHSGTSSKTTTPEKSDQQKARAAKGSASGRPPTFDTAAYKQRNTAERAINKLKTFRAVATRTDKREYVFQGTIDVASIKIWLRHPVNQDPPDPLVDRRR</sequence>
<dbReference type="Proteomes" id="UP001500804">
    <property type="component" value="Unassembled WGS sequence"/>
</dbReference>
<evidence type="ECO:0000256" key="1">
    <source>
        <dbReference type="SAM" id="MobiDB-lite"/>
    </source>
</evidence>
<evidence type="ECO:0000313" key="2">
    <source>
        <dbReference type="EMBL" id="GAA5119136.1"/>
    </source>
</evidence>
<comment type="caution">
    <text evidence="2">The sequence shown here is derived from an EMBL/GenBank/DDBJ whole genome shotgun (WGS) entry which is preliminary data.</text>
</comment>
<keyword evidence="3" id="KW-1185">Reference proteome</keyword>
<name>A0ABP9NKA6_9PSEU</name>